<accession>A0A0C1R0Z7</accession>
<comment type="caution">
    <text evidence="1">The sequence shown here is derived from an EMBL/GenBank/DDBJ whole genome shotgun (WGS) entry which is preliminary data.</text>
</comment>
<reference evidence="1 2" key="1">
    <citation type="journal article" date="2015" name="Infect. Genet. Evol.">
        <title>Genomic sequences of six botulinum neurotoxin-producing strains representing three clostridial species illustrate the mobility and diversity of botulinum neurotoxin genes.</title>
        <authorList>
            <person name="Smith T.J."/>
            <person name="Hill K.K."/>
            <person name="Xie G."/>
            <person name="Foley B.T."/>
            <person name="Williamson C.H."/>
            <person name="Foster J.T."/>
            <person name="Johnson S.L."/>
            <person name="Chertkov O."/>
            <person name="Teshima H."/>
            <person name="Gibbons H.S."/>
            <person name="Johnsky L.A."/>
            <person name="Karavis M.A."/>
            <person name="Smith L.A."/>
        </authorList>
    </citation>
    <scope>NUCLEOTIDE SEQUENCE [LARGE SCALE GENOMIC DNA]</scope>
    <source>
        <strain evidence="1 2">CDC 2741</strain>
    </source>
</reference>
<keyword evidence="2" id="KW-1185">Reference proteome</keyword>
<dbReference type="OrthoDB" id="1757897at2"/>
<gene>
    <name evidence="1" type="ORF">U732_1122</name>
</gene>
<name>A0A0C1R0Z7_9CLOT</name>
<dbReference type="AlphaFoldDB" id="A0A0C1R0Z7"/>
<proteinExistence type="predicted"/>
<dbReference type="RefSeq" id="WP_039631898.1">
    <property type="nucleotide sequence ID" value="NZ_AYSO01000015.1"/>
</dbReference>
<sequence>MATLKYKNNGLTNNVEPQTHYQEIYLHLKNKGFDVYAPEQKRDKCINPYVVIKENGQFAMNSNVNGYNLIQIFCYYPKDQYSQLEFYVENIKTELSSIDFLRRTGNQSPVIFMSEVQAYMQSIEYQVFIKIK</sequence>
<evidence type="ECO:0000313" key="2">
    <source>
        <dbReference type="Proteomes" id="UP000031366"/>
    </source>
</evidence>
<organism evidence="1 2">
    <name type="scientific">Clostridium argentinense CDC 2741</name>
    <dbReference type="NCBI Taxonomy" id="1418104"/>
    <lineage>
        <taxon>Bacteria</taxon>
        <taxon>Bacillati</taxon>
        <taxon>Bacillota</taxon>
        <taxon>Clostridia</taxon>
        <taxon>Eubacteriales</taxon>
        <taxon>Clostridiaceae</taxon>
        <taxon>Clostridium</taxon>
    </lineage>
</organism>
<dbReference type="EMBL" id="AYSO01000015">
    <property type="protein sequence ID" value="KIE47047.1"/>
    <property type="molecule type" value="Genomic_DNA"/>
</dbReference>
<evidence type="ECO:0000313" key="1">
    <source>
        <dbReference type="EMBL" id="KIE47047.1"/>
    </source>
</evidence>
<dbReference type="Proteomes" id="UP000031366">
    <property type="component" value="Unassembled WGS sequence"/>
</dbReference>
<dbReference type="STRING" id="29341.RSJ17_14580"/>
<protein>
    <submittedName>
        <fullName evidence="1">Uncharacterized protein</fullName>
    </submittedName>
</protein>